<dbReference type="EnsemblMetazoa" id="CPIJ019507-RA">
    <property type="protein sequence ID" value="CPIJ019507-PA"/>
    <property type="gene ID" value="CPIJ019507"/>
</dbReference>
<dbReference type="PROSITE" id="PS50041">
    <property type="entry name" value="C_TYPE_LECTIN_2"/>
    <property type="match status" value="1"/>
</dbReference>
<evidence type="ECO:0000313" key="4">
    <source>
        <dbReference type="EMBL" id="EDS30223.1"/>
    </source>
</evidence>
<dbReference type="InterPro" id="IPR050111">
    <property type="entry name" value="C-type_lectin/snaclec_domain"/>
</dbReference>
<dbReference type="InterPro" id="IPR016187">
    <property type="entry name" value="CTDL_fold"/>
</dbReference>
<dbReference type="FunCoup" id="B0XJD5">
    <property type="interactions" value="2"/>
</dbReference>
<feature type="signal peptide" evidence="2">
    <location>
        <begin position="1"/>
        <end position="35"/>
    </location>
</feature>
<dbReference type="PROSITE" id="PS00615">
    <property type="entry name" value="C_TYPE_LECTIN_1"/>
    <property type="match status" value="1"/>
</dbReference>
<reference evidence="5" key="2">
    <citation type="submission" date="2021-02" db="UniProtKB">
        <authorList>
            <consortium name="EnsemblMetazoa"/>
        </authorList>
    </citation>
    <scope>IDENTIFICATION</scope>
    <source>
        <strain evidence="5">JHB</strain>
    </source>
</reference>
<evidence type="ECO:0000259" key="3">
    <source>
        <dbReference type="PROSITE" id="PS50041"/>
    </source>
</evidence>
<evidence type="ECO:0000313" key="6">
    <source>
        <dbReference type="Proteomes" id="UP000002320"/>
    </source>
</evidence>
<keyword evidence="6" id="KW-1185">Reference proteome</keyword>
<dbReference type="OMA" id="RWFTSGQ"/>
<dbReference type="InterPro" id="IPR018378">
    <property type="entry name" value="C-type_lectin_CS"/>
</dbReference>
<dbReference type="HOGENOM" id="CLU_049894_13_3_1"/>
<dbReference type="GO" id="GO:0030246">
    <property type="term" value="F:carbohydrate binding"/>
    <property type="evidence" value="ECO:0007669"/>
    <property type="project" value="UniProtKB-KW"/>
</dbReference>
<organism>
    <name type="scientific">Culex quinquefasciatus</name>
    <name type="common">Southern house mosquito</name>
    <name type="synonym">Culex pungens</name>
    <dbReference type="NCBI Taxonomy" id="7176"/>
    <lineage>
        <taxon>Eukaryota</taxon>
        <taxon>Metazoa</taxon>
        <taxon>Ecdysozoa</taxon>
        <taxon>Arthropoda</taxon>
        <taxon>Hexapoda</taxon>
        <taxon>Insecta</taxon>
        <taxon>Pterygota</taxon>
        <taxon>Neoptera</taxon>
        <taxon>Endopterygota</taxon>
        <taxon>Diptera</taxon>
        <taxon>Nematocera</taxon>
        <taxon>Culicoidea</taxon>
        <taxon>Culicidae</taxon>
        <taxon>Culicinae</taxon>
        <taxon>Culicini</taxon>
        <taxon>Culex</taxon>
        <taxon>Culex</taxon>
    </lineage>
</organism>
<keyword evidence="4" id="KW-0430">Lectin</keyword>
<name>B0XJD5_CULQU</name>
<evidence type="ECO:0000256" key="2">
    <source>
        <dbReference type="SAM" id="SignalP"/>
    </source>
</evidence>
<dbReference type="InterPro" id="IPR016186">
    <property type="entry name" value="C-type_lectin-like/link_sf"/>
</dbReference>
<dbReference type="Pfam" id="PF00059">
    <property type="entry name" value="Lectin_C"/>
    <property type="match status" value="1"/>
</dbReference>
<evidence type="ECO:0000313" key="5">
    <source>
        <dbReference type="EnsemblMetazoa" id="CPIJ019507-PA"/>
    </source>
</evidence>
<gene>
    <name evidence="5" type="primary">6053718</name>
    <name evidence="4" type="ORF">CpipJ_CPIJ019507</name>
</gene>
<keyword evidence="2" id="KW-0732">Signal</keyword>
<feature type="domain" description="C-type lectin" evidence="3">
    <location>
        <begin position="49"/>
        <end position="169"/>
    </location>
</feature>
<dbReference type="OrthoDB" id="7760957at2759"/>
<dbReference type="VEuPathDB" id="VectorBase:CPIJ019507"/>
<dbReference type="EMBL" id="DS233490">
    <property type="protein sequence ID" value="EDS30223.1"/>
    <property type="molecule type" value="Genomic_DNA"/>
</dbReference>
<keyword evidence="1" id="KW-1015">Disulfide bond</keyword>
<dbReference type="AlphaFoldDB" id="B0XJD5"/>
<dbReference type="Proteomes" id="UP000002320">
    <property type="component" value="Unassembled WGS sequence"/>
</dbReference>
<dbReference type="InParanoid" id="B0XJD5"/>
<dbReference type="Gene3D" id="3.10.100.10">
    <property type="entry name" value="Mannose-Binding Protein A, subunit A"/>
    <property type="match status" value="1"/>
</dbReference>
<dbReference type="PANTHER" id="PTHR22803">
    <property type="entry name" value="MANNOSE, PHOSPHOLIPASE, LECTIN RECEPTOR RELATED"/>
    <property type="match status" value="1"/>
</dbReference>
<dbReference type="eggNOG" id="KOG4297">
    <property type="taxonomic scope" value="Eukaryota"/>
</dbReference>
<dbReference type="InterPro" id="IPR001304">
    <property type="entry name" value="C-type_lectin-like"/>
</dbReference>
<dbReference type="VEuPathDB" id="VectorBase:CQUJHB002221"/>
<proteinExistence type="predicted"/>
<feature type="chain" id="PRO_5011409549" evidence="2">
    <location>
        <begin position="36"/>
        <end position="172"/>
    </location>
</feature>
<reference evidence="4" key="1">
    <citation type="submission" date="2007-03" db="EMBL/GenBank/DDBJ databases">
        <title>Annotation of Culex pipiens quinquefasciatus.</title>
        <authorList>
            <consortium name="The Broad Institute Genome Sequencing Platform"/>
            <person name="Atkinson P.W."/>
            <person name="Hemingway J."/>
            <person name="Christensen B.M."/>
            <person name="Higgs S."/>
            <person name="Kodira C."/>
            <person name="Hannick L."/>
            <person name="Megy K."/>
            <person name="O'Leary S."/>
            <person name="Pearson M."/>
            <person name="Haas B.J."/>
            <person name="Mauceli E."/>
            <person name="Wortman J.R."/>
            <person name="Lee N.H."/>
            <person name="Guigo R."/>
            <person name="Stanke M."/>
            <person name="Alvarado L."/>
            <person name="Amedeo P."/>
            <person name="Antoine C.H."/>
            <person name="Arensburger P."/>
            <person name="Bidwell S.L."/>
            <person name="Crawford M."/>
            <person name="Camaro F."/>
            <person name="Devon K."/>
            <person name="Engels R."/>
            <person name="Hammond M."/>
            <person name="Howarth C."/>
            <person name="Koehrsen M."/>
            <person name="Lawson D."/>
            <person name="Montgomery P."/>
            <person name="Nene V."/>
            <person name="Nusbaum C."/>
            <person name="Puiu D."/>
            <person name="Romero-Severson J."/>
            <person name="Severson D.W."/>
            <person name="Shumway M."/>
            <person name="Sisk P."/>
            <person name="Stolte C."/>
            <person name="Zeng Q."/>
            <person name="Eisenstadt E."/>
            <person name="Fraser-Liggett C."/>
            <person name="Strausberg R."/>
            <person name="Galagan J."/>
            <person name="Birren B."/>
            <person name="Collins F.H."/>
        </authorList>
    </citation>
    <scope>NUCLEOTIDE SEQUENCE [LARGE SCALE GENOMIC DNA]</scope>
    <source>
        <strain evidence="4">JHB</strain>
    </source>
</reference>
<evidence type="ECO:0000256" key="1">
    <source>
        <dbReference type="ARBA" id="ARBA00023157"/>
    </source>
</evidence>
<dbReference type="SUPFAM" id="SSF56436">
    <property type="entry name" value="C-type lectin-like"/>
    <property type="match status" value="1"/>
</dbReference>
<sequence>MRICTQQSSVTLKMSPRAPLVVLILATVAIASTQAALTTSDVLKSNARYFVINDRTGTFWQAFRYCNSLGLQLASVNSANDNKALTAAIAAAPPRKTKGAWWIAGTDLGKEGDFVWVTTQSRLGYRTGYTNWAAGEPNNEFGNEHCVEVYSYGEWNDKNCDVPRNYICEKPW</sequence>
<protein>
    <submittedName>
        <fullName evidence="4 5">Salivary C-type lectin</fullName>
    </submittedName>
</protein>
<accession>B0XJD5</accession>
<dbReference type="KEGG" id="cqu:CpipJ_CPIJ019507"/>
<dbReference type="SMART" id="SM00034">
    <property type="entry name" value="CLECT"/>
    <property type="match status" value="1"/>
</dbReference>